<dbReference type="InterPro" id="IPR029024">
    <property type="entry name" value="TerB-like"/>
</dbReference>
<dbReference type="CDD" id="cd07313">
    <property type="entry name" value="terB_like_2"/>
    <property type="match status" value="1"/>
</dbReference>
<evidence type="ECO:0000259" key="1">
    <source>
        <dbReference type="Pfam" id="PF05099"/>
    </source>
</evidence>
<dbReference type="SUPFAM" id="SSF158682">
    <property type="entry name" value="TerB-like"/>
    <property type="match status" value="1"/>
</dbReference>
<organism evidence="2 3">
    <name type="scientific">Allosediminivita pacifica</name>
    <dbReference type="NCBI Taxonomy" id="1267769"/>
    <lineage>
        <taxon>Bacteria</taxon>
        <taxon>Pseudomonadati</taxon>
        <taxon>Pseudomonadota</taxon>
        <taxon>Alphaproteobacteria</taxon>
        <taxon>Rhodobacterales</taxon>
        <taxon>Paracoccaceae</taxon>
        <taxon>Allosediminivita</taxon>
    </lineage>
</organism>
<dbReference type="EMBL" id="QBKN01000006">
    <property type="protein sequence ID" value="PTX49742.1"/>
    <property type="molecule type" value="Genomic_DNA"/>
</dbReference>
<dbReference type="AlphaFoldDB" id="A0A2T6B144"/>
<protein>
    <submittedName>
        <fullName evidence="2">Putative tellurite resistance protein B-like protein</fullName>
    </submittedName>
</protein>
<comment type="caution">
    <text evidence="2">The sequence shown here is derived from an EMBL/GenBank/DDBJ whole genome shotgun (WGS) entry which is preliminary data.</text>
</comment>
<dbReference type="RefSeq" id="WP_107975358.1">
    <property type="nucleotide sequence ID" value="NZ_BMEZ01000006.1"/>
</dbReference>
<keyword evidence="3" id="KW-1185">Reference proteome</keyword>
<feature type="domain" description="Co-chaperone DjlA N-terminal" evidence="1">
    <location>
        <begin position="23"/>
        <end position="134"/>
    </location>
</feature>
<accession>A0A2T6B144</accession>
<proteinExistence type="predicted"/>
<dbReference type="Pfam" id="PF05099">
    <property type="entry name" value="TerB"/>
    <property type="match status" value="1"/>
</dbReference>
<sequence length="140" mass="15074">MLERLTALFRHHEEPLPPLDENLALGVLLVRVAQADHVYRVEEIARIDEILAAGLDLNPVEAARMRATCEKLSKALADEEALAALIRDSVPEAKRIAAAQALRDVAMADGSTAEAQADIIEHVADRLGVSGVDPDGAKRP</sequence>
<name>A0A2T6B144_9RHOB</name>
<gene>
    <name evidence="2" type="ORF">C8N44_106120</name>
</gene>
<dbReference type="Gene3D" id="1.10.3680.10">
    <property type="entry name" value="TerB-like"/>
    <property type="match status" value="1"/>
</dbReference>
<dbReference type="Proteomes" id="UP000244069">
    <property type="component" value="Unassembled WGS sequence"/>
</dbReference>
<evidence type="ECO:0000313" key="2">
    <source>
        <dbReference type="EMBL" id="PTX49742.1"/>
    </source>
</evidence>
<dbReference type="OrthoDB" id="5402150at2"/>
<reference evidence="2 3" key="1">
    <citation type="submission" date="2018-04" db="EMBL/GenBank/DDBJ databases">
        <title>Genomic Encyclopedia of Archaeal and Bacterial Type Strains, Phase II (KMG-II): from individual species to whole genera.</title>
        <authorList>
            <person name="Goeker M."/>
        </authorList>
    </citation>
    <scope>NUCLEOTIDE SEQUENCE [LARGE SCALE GENOMIC DNA]</scope>
    <source>
        <strain evidence="2 3">DSM 29329</strain>
    </source>
</reference>
<evidence type="ECO:0000313" key="3">
    <source>
        <dbReference type="Proteomes" id="UP000244069"/>
    </source>
</evidence>
<dbReference type="InterPro" id="IPR007791">
    <property type="entry name" value="DjlA_N"/>
</dbReference>